<proteinExistence type="predicted"/>
<evidence type="ECO:0008006" key="5">
    <source>
        <dbReference type="Google" id="ProtNLM"/>
    </source>
</evidence>
<keyword evidence="4" id="KW-1185">Reference proteome</keyword>
<dbReference type="OrthoDB" id="7403682at2"/>
<feature type="region of interest" description="Disordered" evidence="1">
    <location>
        <begin position="175"/>
        <end position="203"/>
    </location>
</feature>
<comment type="caution">
    <text evidence="3">The sequence shown here is derived from an EMBL/GenBank/DDBJ whole genome shotgun (WGS) entry which is preliminary data.</text>
</comment>
<dbReference type="PROSITE" id="PS51257">
    <property type="entry name" value="PROKAR_LIPOPROTEIN"/>
    <property type="match status" value="1"/>
</dbReference>
<feature type="chain" id="PRO_5033041890" description="Lipoprotein" evidence="2">
    <location>
        <begin position="21"/>
        <end position="203"/>
    </location>
</feature>
<accession>A0A844Y4P8</accession>
<protein>
    <recommendedName>
        <fullName evidence="5">Lipoprotein</fullName>
    </recommendedName>
</protein>
<dbReference type="RefSeq" id="WP_160608726.1">
    <property type="nucleotide sequence ID" value="NZ_WTYF01000004.1"/>
</dbReference>
<feature type="compositionally biased region" description="Low complexity" evidence="1">
    <location>
        <begin position="183"/>
        <end position="197"/>
    </location>
</feature>
<evidence type="ECO:0000313" key="3">
    <source>
        <dbReference type="EMBL" id="MXO52048.1"/>
    </source>
</evidence>
<dbReference type="EMBL" id="WTYF01000004">
    <property type="protein sequence ID" value="MXO52048.1"/>
    <property type="molecule type" value="Genomic_DNA"/>
</dbReference>
<name>A0A844Y4P8_9SPHN</name>
<evidence type="ECO:0000256" key="2">
    <source>
        <dbReference type="SAM" id="SignalP"/>
    </source>
</evidence>
<gene>
    <name evidence="3" type="ORF">GRI42_12115</name>
</gene>
<dbReference type="Proteomes" id="UP000444185">
    <property type="component" value="Unassembled WGS sequence"/>
</dbReference>
<dbReference type="AlphaFoldDB" id="A0A844Y4P8"/>
<feature type="signal peptide" evidence="2">
    <location>
        <begin position="1"/>
        <end position="20"/>
    </location>
</feature>
<evidence type="ECO:0000313" key="4">
    <source>
        <dbReference type="Proteomes" id="UP000444185"/>
    </source>
</evidence>
<reference evidence="3 4" key="1">
    <citation type="submission" date="2019-12" db="EMBL/GenBank/DDBJ databases">
        <title>Genomic-based taxomic classification of the family Erythrobacteraceae.</title>
        <authorList>
            <person name="Xu L."/>
        </authorList>
    </citation>
    <scope>NUCLEOTIDE SEQUENCE [LARGE SCALE GENOMIC DNA]</scope>
    <source>
        <strain evidence="3 4">DSM 16225</strain>
    </source>
</reference>
<organism evidence="3 4">
    <name type="scientific">Qipengyuania gaetbuli</name>
    <dbReference type="NCBI Taxonomy" id="266952"/>
    <lineage>
        <taxon>Bacteria</taxon>
        <taxon>Pseudomonadati</taxon>
        <taxon>Pseudomonadota</taxon>
        <taxon>Alphaproteobacteria</taxon>
        <taxon>Sphingomonadales</taxon>
        <taxon>Erythrobacteraceae</taxon>
        <taxon>Qipengyuania</taxon>
    </lineage>
</organism>
<keyword evidence="2" id="KW-0732">Signal</keyword>
<evidence type="ECO:0000256" key="1">
    <source>
        <dbReference type="SAM" id="MobiDB-lite"/>
    </source>
</evidence>
<sequence length="203" mass="21281">MSLSKSILALFMAVSLAACGASGDYYEKPPAEVAKAIKGAYLPTHVLGSQIKRSRVTQPSPDTVVTTLLGAGGREMMHFVTTITPDGSGSRVSTELSIPEGVKDRLDEAVSKDPMAAHAMGVMQMLAKEHVAAAIEGRPFDMTLGNPNAKAAMAMNPEMKQHVDAANAAAADIARHEQQADFESSYGSEWGESGSSSADGWGN</sequence>